<evidence type="ECO:0000256" key="2">
    <source>
        <dbReference type="ARBA" id="ARBA00023315"/>
    </source>
</evidence>
<dbReference type="PANTHER" id="PTHR10908:SF0">
    <property type="entry name" value="SEROTONIN N-ACETYLTRANSFERASE"/>
    <property type="match status" value="1"/>
</dbReference>
<dbReference type="Proteomes" id="UP000822142">
    <property type="component" value="Unassembled WGS sequence"/>
</dbReference>
<dbReference type="PROSITE" id="PS51186">
    <property type="entry name" value="GNAT"/>
    <property type="match status" value="1"/>
</dbReference>
<accession>A0ABX2ID15</accession>
<reference evidence="4 5" key="1">
    <citation type="journal article" date="2020" name="Cell Host Microbe">
        <title>Functional and Genomic Variation between Human-Derived Isolates of Lachnospiraceae Reveals Inter- and Intra-Species Diversity.</title>
        <authorList>
            <person name="Sorbara M.T."/>
            <person name="Littmann E.R."/>
            <person name="Fontana E."/>
            <person name="Moody T.U."/>
            <person name="Kohout C.E."/>
            <person name="Gjonbalaj M."/>
            <person name="Eaton V."/>
            <person name="Seok R."/>
            <person name="Leiner I.M."/>
            <person name="Pamer E.G."/>
        </authorList>
    </citation>
    <scope>NUCLEOTIDE SEQUENCE [LARGE SCALE GENOMIC DNA]</scope>
    <source>
        <strain evidence="4 5">MSK.15.26</strain>
    </source>
</reference>
<keyword evidence="5" id="KW-1185">Reference proteome</keyword>
<evidence type="ECO:0000313" key="4">
    <source>
        <dbReference type="EMBL" id="NSJ86750.1"/>
    </source>
</evidence>
<evidence type="ECO:0000256" key="1">
    <source>
        <dbReference type="ARBA" id="ARBA00022679"/>
    </source>
</evidence>
<evidence type="ECO:0000259" key="3">
    <source>
        <dbReference type="PROSITE" id="PS51186"/>
    </source>
</evidence>
<dbReference type="PANTHER" id="PTHR10908">
    <property type="entry name" value="SEROTONIN N-ACETYLTRANSFERASE"/>
    <property type="match status" value="1"/>
</dbReference>
<dbReference type="InterPro" id="IPR016181">
    <property type="entry name" value="Acyl_CoA_acyltransferase"/>
</dbReference>
<proteinExistence type="predicted"/>
<dbReference type="RefSeq" id="WP_173749749.1">
    <property type="nucleotide sequence ID" value="NZ_JAAITA010000015.1"/>
</dbReference>
<dbReference type="Gene3D" id="3.40.630.30">
    <property type="match status" value="1"/>
</dbReference>
<dbReference type="EMBL" id="JAAITA010000015">
    <property type="protein sequence ID" value="NSJ86750.1"/>
    <property type="molecule type" value="Genomic_DNA"/>
</dbReference>
<sequence>MEFFIREARAEEASLLAEIEALCFPPAEAASKEEIQKRMCAFLENFFVAESDGKIVGFVNGGTTDQPKLPDEMYHDVSLHKPWGAYQTVFGLNVLPEYRCQGIAGRLLEYLVAESRKRGKKGVILTCKAHLTGFYESHEFQNFGIAESEHGGAVWYDMRREL</sequence>
<keyword evidence="2" id="KW-0012">Acyltransferase</keyword>
<keyword evidence="1" id="KW-0808">Transferase</keyword>
<dbReference type="CDD" id="cd04301">
    <property type="entry name" value="NAT_SF"/>
    <property type="match status" value="1"/>
</dbReference>
<feature type="domain" description="N-acetyltransferase" evidence="3">
    <location>
        <begin position="3"/>
        <end position="162"/>
    </location>
</feature>
<dbReference type="Pfam" id="PF13508">
    <property type="entry name" value="Acetyltransf_7"/>
    <property type="match status" value="1"/>
</dbReference>
<dbReference type="InterPro" id="IPR051635">
    <property type="entry name" value="SNAT-like"/>
</dbReference>
<comment type="caution">
    <text evidence="4">The sequence shown here is derived from an EMBL/GenBank/DDBJ whole genome shotgun (WGS) entry which is preliminary data.</text>
</comment>
<organism evidence="4 5">
    <name type="scientific">Blautia hansenii</name>
    <name type="common">Ruminococcus hansenii</name>
    <dbReference type="NCBI Taxonomy" id="1322"/>
    <lineage>
        <taxon>Bacteria</taxon>
        <taxon>Bacillati</taxon>
        <taxon>Bacillota</taxon>
        <taxon>Clostridia</taxon>
        <taxon>Lachnospirales</taxon>
        <taxon>Lachnospiraceae</taxon>
        <taxon>Blautia</taxon>
    </lineage>
</organism>
<dbReference type="SUPFAM" id="SSF55729">
    <property type="entry name" value="Acyl-CoA N-acyltransferases (Nat)"/>
    <property type="match status" value="1"/>
</dbReference>
<gene>
    <name evidence="4" type="ORF">G5A70_11320</name>
</gene>
<protein>
    <submittedName>
        <fullName evidence="4">GNAT family N-acetyltransferase</fullName>
    </submittedName>
</protein>
<evidence type="ECO:0000313" key="5">
    <source>
        <dbReference type="Proteomes" id="UP000822142"/>
    </source>
</evidence>
<name>A0ABX2ID15_BLAHA</name>
<dbReference type="InterPro" id="IPR000182">
    <property type="entry name" value="GNAT_dom"/>
</dbReference>